<dbReference type="STRING" id="101127.A0A1X2G741"/>
<evidence type="ECO:0000313" key="3">
    <source>
        <dbReference type="EMBL" id="ORX46783.1"/>
    </source>
</evidence>
<dbReference type="Pfam" id="PF08238">
    <property type="entry name" value="Sel1"/>
    <property type="match status" value="6"/>
</dbReference>
<dbReference type="SMART" id="SM00671">
    <property type="entry name" value="SEL1"/>
    <property type="match status" value="6"/>
</dbReference>
<dbReference type="InterPro" id="IPR050767">
    <property type="entry name" value="Sel1_AlgK"/>
</dbReference>
<dbReference type="PANTHER" id="PTHR11102">
    <property type="entry name" value="SEL-1-LIKE PROTEIN"/>
    <property type="match status" value="1"/>
</dbReference>
<dbReference type="OrthoDB" id="2384430at2759"/>
<dbReference type="Gene3D" id="1.25.40.10">
    <property type="entry name" value="Tetratricopeptide repeat domain"/>
    <property type="match status" value="2"/>
</dbReference>
<feature type="region of interest" description="Disordered" evidence="2">
    <location>
        <begin position="280"/>
        <end position="300"/>
    </location>
</feature>
<name>A0A1X2G741_9FUNG</name>
<evidence type="ECO:0000256" key="2">
    <source>
        <dbReference type="SAM" id="MobiDB-lite"/>
    </source>
</evidence>
<comment type="similarity">
    <text evidence="1">Belongs to the sel-1 family.</text>
</comment>
<comment type="caution">
    <text evidence="3">The sequence shown here is derived from an EMBL/GenBank/DDBJ whole genome shotgun (WGS) entry which is preliminary data.</text>
</comment>
<dbReference type="AlphaFoldDB" id="A0A1X2G741"/>
<organism evidence="3 4">
    <name type="scientific">Hesseltinella vesiculosa</name>
    <dbReference type="NCBI Taxonomy" id="101127"/>
    <lineage>
        <taxon>Eukaryota</taxon>
        <taxon>Fungi</taxon>
        <taxon>Fungi incertae sedis</taxon>
        <taxon>Mucoromycota</taxon>
        <taxon>Mucoromycotina</taxon>
        <taxon>Mucoromycetes</taxon>
        <taxon>Mucorales</taxon>
        <taxon>Cunninghamellaceae</taxon>
        <taxon>Hesseltinella</taxon>
    </lineage>
</organism>
<reference evidence="3 4" key="1">
    <citation type="submission" date="2016-07" db="EMBL/GenBank/DDBJ databases">
        <title>Pervasive Adenine N6-methylation of Active Genes in Fungi.</title>
        <authorList>
            <consortium name="DOE Joint Genome Institute"/>
            <person name="Mondo S.J."/>
            <person name="Dannebaum R.O."/>
            <person name="Kuo R.C."/>
            <person name="Labutti K."/>
            <person name="Haridas S."/>
            <person name="Kuo A."/>
            <person name="Salamov A."/>
            <person name="Ahrendt S.R."/>
            <person name="Lipzen A."/>
            <person name="Sullivan W."/>
            <person name="Andreopoulos W.B."/>
            <person name="Clum A."/>
            <person name="Lindquist E."/>
            <person name="Daum C."/>
            <person name="Ramamoorthy G.K."/>
            <person name="Gryganskyi A."/>
            <person name="Culley D."/>
            <person name="Magnuson J.K."/>
            <person name="James T.Y."/>
            <person name="O'Malley M.A."/>
            <person name="Stajich J.E."/>
            <person name="Spatafora J.W."/>
            <person name="Visel A."/>
            <person name="Grigoriev I.V."/>
        </authorList>
    </citation>
    <scope>NUCLEOTIDE SEQUENCE [LARGE SCALE GENOMIC DNA]</scope>
    <source>
        <strain evidence="3 4">NRRL 3301</strain>
    </source>
</reference>
<dbReference type="GO" id="GO:0005789">
    <property type="term" value="C:endoplasmic reticulum membrane"/>
    <property type="evidence" value="ECO:0007669"/>
    <property type="project" value="TreeGrafter"/>
</dbReference>
<evidence type="ECO:0000256" key="1">
    <source>
        <dbReference type="ARBA" id="ARBA00038101"/>
    </source>
</evidence>
<dbReference type="GO" id="GO:0036503">
    <property type="term" value="P:ERAD pathway"/>
    <property type="evidence" value="ECO:0007669"/>
    <property type="project" value="TreeGrafter"/>
</dbReference>
<keyword evidence="4" id="KW-1185">Reference proteome</keyword>
<dbReference type="EMBL" id="MCGT01000036">
    <property type="protein sequence ID" value="ORX46783.1"/>
    <property type="molecule type" value="Genomic_DNA"/>
</dbReference>
<dbReference type="PANTHER" id="PTHR11102:SF147">
    <property type="entry name" value="SEL1L ADAPTOR SUBUNIT OF ERAD E3 UBIQUITIN LIGASE"/>
    <property type="match status" value="1"/>
</dbReference>
<dbReference type="Proteomes" id="UP000242146">
    <property type="component" value="Unassembled WGS sequence"/>
</dbReference>
<accession>A0A1X2G741</accession>
<evidence type="ECO:0000313" key="4">
    <source>
        <dbReference type="Proteomes" id="UP000242146"/>
    </source>
</evidence>
<gene>
    <name evidence="3" type="ORF">DM01DRAFT_1293503</name>
</gene>
<protein>
    <submittedName>
        <fullName evidence="3">HCP-like protein</fullName>
    </submittedName>
</protein>
<dbReference type="InterPro" id="IPR011990">
    <property type="entry name" value="TPR-like_helical_dom_sf"/>
</dbReference>
<dbReference type="InterPro" id="IPR006597">
    <property type="entry name" value="Sel1-like"/>
</dbReference>
<proteinExistence type="inferred from homology"/>
<sequence length="316" mass="35494">MDGSTPETLPQQRQQGLDVLSRAALQGHHKQAAYELGRLYSDRYLHEHNKDSSTALQWFHTALDLGEQRALVDLAYGYYEGDNHDGKNDAQAFRFAKQGADINDRYCQYVLGHLYLKGRGTSQNAIEAVKWLQCSADQGFAEAIEELAAVYLRGYGNVAKDYAKAYAICKRGLEYSLPFCQMTLADMYRHGWGTVRDYQQAFNYYQLAATHADPSPYAQHCLGEMFLNGEGVPQDVAVAEQWFTMASQQGYDPSNFKLQSLAKSKLSLQDLEVGMAPHSLVSTNIPPSPSTPTTPLSPTKSNRWSMNFFFQKKNVD</sequence>
<dbReference type="SUPFAM" id="SSF81901">
    <property type="entry name" value="HCP-like"/>
    <property type="match status" value="1"/>
</dbReference>